<evidence type="ECO:0000256" key="4">
    <source>
        <dbReference type="ARBA" id="ARBA00012477"/>
    </source>
</evidence>
<keyword evidence="10" id="KW-0862">Zinc</keyword>
<accession>A0A196SDA9</accession>
<keyword evidence="6" id="KW-0540">Nuclease</keyword>
<proteinExistence type="inferred from homology"/>
<evidence type="ECO:0000256" key="2">
    <source>
        <dbReference type="ARBA" id="ARBA00001947"/>
    </source>
</evidence>
<evidence type="ECO:0000256" key="6">
    <source>
        <dbReference type="ARBA" id="ARBA00022722"/>
    </source>
</evidence>
<dbReference type="GO" id="GO:1990180">
    <property type="term" value="P:mitochondrial tRNA 3'-end processing"/>
    <property type="evidence" value="ECO:0007669"/>
    <property type="project" value="TreeGrafter"/>
</dbReference>
<keyword evidence="8" id="KW-0255">Endonuclease</keyword>
<gene>
    <name evidence="12" type="ORF">AV274_4178</name>
</gene>
<dbReference type="InterPro" id="IPR036866">
    <property type="entry name" value="RibonucZ/Hydroxyglut_hydro"/>
</dbReference>
<protein>
    <recommendedName>
        <fullName evidence="4">ribonuclease Z</fullName>
        <ecNumber evidence="4">3.1.26.11</ecNumber>
    </recommendedName>
</protein>
<dbReference type="Pfam" id="PF13691">
    <property type="entry name" value="Lactamase_B_4"/>
    <property type="match status" value="1"/>
</dbReference>
<dbReference type="GO" id="GO:0005739">
    <property type="term" value="C:mitochondrion"/>
    <property type="evidence" value="ECO:0007669"/>
    <property type="project" value="TreeGrafter"/>
</dbReference>
<dbReference type="PANTHER" id="PTHR12553:SF49">
    <property type="entry name" value="ZINC PHOSPHODIESTERASE ELAC PROTEIN 2"/>
    <property type="match status" value="1"/>
</dbReference>
<dbReference type="GO" id="GO:0046872">
    <property type="term" value="F:metal ion binding"/>
    <property type="evidence" value="ECO:0007669"/>
    <property type="project" value="UniProtKB-KW"/>
</dbReference>
<evidence type="ECO:0000256" key="1">
    <source>
        <dbReference type="ARBA" id="ARBA00000402"/>
    </source>
</evidence>
<dbReference type="SMART" id="SM00849">
    <property type="entry name" value="Lactamase_B"/>
    <property type="match status" value="1"/>
</dbReference>
<dbReference type="Pfam" id="PF23023">
    <property type="entry name" value="Anti-Pycsar_Apyc1"/>
    <property type="match status" value="1"/>
</dbReference>
<comment type="caution">
    <text evidence="12">The sequence shown here is derived from an EMBL/GenBank/DDBJ whole genome shotgun (WGS) entry which is preliminary data.</text>
</comment>
<dbReference type="Gene3D" id="3.60.15.10">
    <property type="entry name" value="Ribonuclease Z/Hydroxyacylglutathione hydrolase-like"/>
    <property type="match status" value="2"/>
</dbReference>
<reference evidence="12 13" key="1">
    <citation type="submission" date="2016-05" db="EMBL/GenBank/DDBJ databases">
        <title>Nuclear genome of Blastocystis sp. subtype 1 NandII.</title>
        <authorList>
            <person name="Gentekaki E."/>
            <person name="Curtis B."/>
            <person name="Stairs C."/>
            <person name="Eme L."/>
            <person name="Herman E."/>
            <person name="Klimes V."/>
            <person name="Arias M.C."/>
            <person name="Elias M."/>
            <person name="Hilliou F."/>
            <person name="Klute M."/>
            <person name="Malik S.-B."/>
            <person name="Pightling A."/>
            <person name="Rachubinski R."/>
            <person name="Salas D."/>
            <person name="Schlacht A."/>
            <person name="Suga H."/>
            <person name="Archibald J."/>
            <person name="Ball S.G."/>
            <person name="Clark G."/>
            <person name="Dacks J."/>
            <person name="Van Der Giezen M."/>
            <person name="Tsaousis A."/>
            <person name="Roger A."/>
        </authorList>
    </citation>
    <scope>NUCLEOTIDE SEQUENCE [LARGE SCALE GENOMIC DNA]</scope>
    <source>
        <strain evidence="13">ATCC 50177 / NandII</strain>
    </source>
</reference>
<feature type="domain" description="Metallo-beta-lactamase" evidence="11">
    <location>
        <begin position="384"/>
        <end position="630"/>
    </location>
</feature>
<comment type="similarity">
    <text evidence="3">Belongs to the RNase Z family.</text>
</comment>
<dbReference type="InterPro" id="IPR001279">
    <property type="entry name" value="Metallo-B-lactamas"/>
</dbReference>
<name>A0A196SDA9_BLAHN</name>
<sequence>MILTLTSLCTGYGDTDSEFVLESEDEKCLFNVRDGCQRLCSEHSIRLSKLTTLFISRISPETLGGLPGMLLSIYDMGVRKLKIFGPEGLCDYFITIQLFIYRPDFDITVMELGGDSSPIDVFPGVQVVPIVIYPIENNEFTRESFDLREGMCLHCSAIRREKQCTEVEISYLIRVPELKGKFCPEKAKQLGIPKGALFKKLVGGESITINNTVITPAMVMTPSTPGPSVLLLNAHHPAIYNALASSALPSLLSSSSHSPRCVLQPLAFTSSNPPRSATLARHDHHSFSLCLLCCPHRQYAALCPPSLGVAFSLLLFSLLLSFSFFSKTPHVSGTIVSRSGETVGSVYSVKQQIEDSLQNTPKTGIPGKVVFLGTGSAVPSKYRNVSSTLLQLSADKSVLLDCGEGTLNQLLRLYPASIDSVLHRVKVVVISHSHADHHLGLPLLLLARAQQAVEVEAGEKKRKTCERVVVVGPPRVKVFLDAFAALCPQLADTYRFIPVQTARFPSEIPSFTAPSLCRVAHKASPSTFVGVSVEHTAAGAMTVQFNTTSLELAFFPMDHMDDACAVLVRTPSLRFLFTGDGRPALNASQFFPAGIKVDVLLNECTFTPDRQEQALAKKHCTMEEALAVAKAVGARYTILTHFSQRYSKSMELDDGVKEQEEREKALRRVYEDRSVKFLCAHDLMEVKLDDLEAYCSEGRRIESCFLDEDT</sequence>
<keyword evidence="13" id="KW-1185">Reference proteome</keyword>
<organism evidence="12 13">
    <name type="scientific">Blastocystis sp. subtype 1 (strain ATCC 50177 / NandII)</name>
    <dbReference type="NCBI Taxonomy" id="478820"/>
    <lineage>
        <taxon>Eukaryota</taxon>
        <taxon>Sar</taxon>
        <taxon>Stramenopiles</taxon>
        <taxon>Bigyra</taxon>
        <taxon>Opalozoa</taxon>
        <taxon>Opalinata</taxon>
        <taxon>Blastocystidae</taxon>
        <taxon>Blastocystis</taxon>
    </lineage>
</organism>
<dbReference type="OrthoDB" id="527344at2759"/>
<keyword evidence="5" id="KW-0819">tRNA processing</keyword>
<dbReference type="Proteomes" id="UP000078348">
    <property type="component" value="Unassembled WGS sequence"/>
</dbReference>
<dbReference type="PANTHER" id="PTHR12553">
    <property type="entry name" value="ZINC PHOSPHODIESTERASE ELAC PROTEIN 2"/>
    <property type="match status" value="1"/>
</dbReference>
<dbReference type="InterPro" id="IPR027794">
    <property type="entry name" value="tRNase_Z_dom"/>
</dbReference>
<evidence type="ECO:0000256" key="9">
    <source>
        <dbReference type="ARBA" id="ARBA00022801"/>
    </source>
</evidence>
<dbReference type="STRING" id="478820.A0A196SDA9"/>
<evidence type="ECO:0000256" key="3">
    <source>
        <dbReference type="ARBA" id="ARBA00007823"/>
    </source>
</evidence>
<keyword evidence="9" id="KW-0378">Hydrolase</keyword>
<evidence type="ECO:0000313" key="12">
    <source>
        <dbReference type="EMBL" id="OAO14112.1"/>
    </source>
</evidence>
<evidence type="ECO:0000259" key="11">
    <source>
        <dbReference type="SMART" id="SM00849"/>
    </source>
</evidence>
<evidence type="ECO:0000256" key="10">
    <source>
        <dbReference type="ARBA" id="ARBA00022833"/>
    </source>
</evidence>
<comment type="catalytic activity">
    <reaction evidence="1">
        <text>Endonucleolytic cleavage of RNA, removing extra 3' nucleotides from tRNA precursor, generating 3' termini of tRNAs. A 3'-hydroxy group is left at the tRNA terminus and a 5'-phosphoryl group is left at the trailer molecule.</text>
        <dbReference type="EC" id="3.1.26.11"/>
    </reaction>
</comment>
<dbReference type="EMBL" id="LXWW01000288">
    <property type="protein sequence ID" value="OAO14112.1"/>
    <property type="molecule type" value="Genomic_DNA"/>
</dbReference>
<dbReference type="EC" id="3.1.26.11" evidence="4"/>
<evidence type="ECO:0000256" key="5">
    <source>
        <dbReference type="ARBA" id="ARBA00022694"/>
    </source>
</evidence>
<dbReference type="AlphaFoldDB" id="A0A196SDA9"/>
<dbReference type="GO" id="GO:0042781">
    <property type="term" value="F:3'-tRNA processing endoribonuclease activity"/>
    <property type="evidence" value="ECO:0007669"/>
    <property type="project" value="UniProtKB-EC"/>
</dbReference>
<keyword evidence="7" id="KW-0479">Metal-binding</keyword>
<dbReference type="SUPFAM" id="SSF56281">
    <property type="entry name" value="Metallo-hydrolase/oxidoreductase"/>
    <property type="match status" value="2"/>
</dbReference>
<evidence type="ECO:0000313" key="13">
    <source>
        <dbReference type="Proteomes" id="UP000078348"/>
    </source>
</evidence>
<comment type="cofactor">
    <cofactor evidence="2">
        <name>Zn(2+)</name>
        <dbReference type="ChEBI" id="CHEBI:29105"/>
    </cofactor>
</comment>
<evidence type="ECO:0000256" key="8">
    <source>
        <dbReference type="ARBA" id="ARBA00022759"/>
    </source>
</evidence>
<dbReference type="InterPro" id="IPR047151">
    <property type="entry name" value="RNZ2-like"/>
</dbReference>
<evidence type="ECO:0000256" key="7">
    <source>
        <dbReference type="ARBA" id="ARBA00022723"/>
    </source>
</evidence>